<dbReference type="PROSITE" id="PS50088">
    <property type="entry name" value="ANK_REPEAT"/>
    <property type="match status" value="1"/>
</dbReference>
<dbReference type="SUPFAM" id="SSF48403">
    <property type="entry name" value="Ankyrin repeat"/>
    <property type="match status" value="1"/>
</dbReference>
<evidence type="ECO:0000259" key="5">
    <source>
        <dbReference type="PROSITE" id="PS50209"/>
    </source>
</evidence>
<evidence type="ECO:0000256" key="1">
    <source>
        <dbReference type="ARBA" id="ARBA00022737"/>
    </source>
</evidence>
<dbReference type="InterPro" id="IPR002110">
    <property type="entry name" value="Ankyrin_rpt"/>
</dbReference>
<dbReference type="InterPro" id="IPR049050">
    <property type="entry name" value="nSTAND3"/>
</dbReference>
<organism evidence="6 7">
    <name type="scientific">Sinanodonta woodiana</name>
    <name type="common">Chinese pond mussel</name>
    <name type="synonym">Anodonta woodiana</name>
    <dbReference type="NCBI Taxonomy" id="1069815"/>
    <lineage>
        <taxon>Eukaryota</taxon>
        <taxon>Metazoa</taxon>
        <taxon>Spiralia</taxon>
        <taxon>Lophotrochozoa</taxon>
        <taxon>Mollusca</taxon>
        <taxon>Bivalvia</taxon>
        <taxon>Autobranchia</taxon>
        <taxon>Heteroconchia</taxon>
        <taxon>Palaeoheterodonta</taxon>
        <taxon>Unionida</taxon>
        <taxon>Unionoidea</taxon>
        <taxon>Unionidae</taxon>
        <taxon>Unioninae</taxon>
        <taxon>Sinanodonta</taxon>
    </lineage>
</organism>
<protein>
    <recommendedName>
        <fullName evidence="5">CARD domain-containing protein</fullName>
    </recommendedName>
</protein>
<dbReference type="SMART" id="SM00248">
    <property type="entry name" value="ANK"/>
    <property type="match status" value="4"/>
</dbReference>
<dbReference type="Gene3D" id="1.25.40.20">
    <property type="entry name" value="Ankyrin repeat-containing domain"/>
    <property type="match status" value="1"/>
</dbReference>
<feature type="region of interest" description="Disordered" evidence="4">
    <location>
        <begin position="145"/>
        <end position="165"/>
    </location>
</feature>
<keyword evidence="7" id="KW-1185">Reference proteome</keyword>
<dbReference type="Gene3D" id="1.10.533.10">
    <property type="entry name" value="Death Domain, Fas"/>
    <property type="match status" value="1"/>
</dbReference>
<dbReference type="EMBL" id="JBJQND010000018">
    <property type="protein sequence ID" value="KAL3837596.1"/>
    <property type="molecule type" value="Genomic_DNA"/>
</dbReference>
<evidence type="ECO:0000256" key="2">
    <source>
        <dbReference type="ARBA" id="ARBA00023043"/>
    </source>
</evidence>
<keyword evidence="2 3" id="KW-0040">ANK repeat</keyword>
<feature type="compositionally biased region" description="Basic and acidic residues" evidence="4">
    <location>
        <begin position="288"/>
        <end position="301"/>
    </location>
</feature>
<feature type="domain" description="CARD" evidence="5">
    <location>
        <begin position="399"/>
        <end position="488"/>
    </location>
</feature>
<evidence type="ECO:0000313" key="6">
    <source>
        <dbReference type="EMBL" id="KAL3837596.1"/>
    </source>
</evidence>
<proteinExistence type="predicted"/>
<evidence type="ECO:0000256" key="4">
    <source>
        <dbReference type="SAM" id="MobiDB-lite"/>
    </source>
</evidence>
<dbReference type="PANTHER" id="PTHR24198:SF165">
    <property type="entry name" value="ANKYRIN REPEAT-CONTAINING PROTEIN-RELATED"/>
    <property type="match status" value="1"/>
</dbReference>
<feature type="region of interest" description="Disordered" evidence="4">
    <location>
        <begin position="282"/>
        <end position="301"/>
    </location>
</feature>
<dbReference type="InterPro" id="IPR001315">
    <property type="entry name" value="CARD"/>
</dbReference>
<evidence type="ECO:0000313" key="7">
    <source>
        <dbReference type="Proteomes" id="UP001634394"/>
    </source>
</evidence>
<gene>
    <name evidence="6" type="ORF">ACJMK2_022943</name>
</gene>
<dbReference type="Pfam" id="PF12796">
    <property type="entry name" value="Ank_2"/>
    <property type="match status" value="1"/>
</dbReference>
<dbReference type="PANTHER" id="PTHR24198">
    <property type="entry name" value="ANKYRIN REPEAT AND PROTEIN KINASE DOMAIN-CONTAINING PROTEIN"/>
    <property type="match status" value="1"/>
</dbReference>
<dbReference type="PROSITE" id="PS50297">
    <property type="entry name" value="ANK_REP_REGION"/>
    <property type="match status" value="1"/>
</dbReference>
<dbReference type="CDD" id="cd01671">
    <property type="entry name" value="CARD"/>
    <property type="match status" value="1"/>
</dbReference>
<reference evidence="6 7" key="1">
    <citation type="submission" date="2024-11" db="EMBL/GenBank/DDBJ databases">
        <title>Chromosome-level genome assembly of the freshwater bivalve Anodonta woodiana.</title>
        <authorList>
            <person name="Chen X."/>
        </authorList>
    </citation>
    <scope>NUCLEOTIDE SEQUENCE [LARGE SCALE GENOMIC DNA]</scope>
    <source>
        <strain evidence="6">MN2024</strain>
        <tissue evidence="6">Gills</tissue>
    </source>
</reference>
<feature type="region of interest" description="Disordered" evidence="4">
    <location>
        <begin position="1"/>
        <end position="41"/>
    </location>
</feature>
<dbReference type="InterPro" id="IPR036770">
    <property type="entry name" value="Ankyrin_rpt-contain_sf"/>
</dbReference>
<dbReference type="SUPFAM" id="SSF47986">
    <property type="entry name" value="DEATH domain"/>
    <property type="match status" value="1"/>
</dbReference>
<accession>A0ABD3TLY4</accession>
<dbReference type="PROSITE" id="PS50209">
    <property type="entry name" value="CARD"/>
    <property type="match status" value="1"/>
</dbReference>
<evidence type="ECO:0000256" key="3">
    <source>
        <dbReference type="PROSITE-ProRule" id="PRU00023"/>
    </source>
</evidence>
<feature type="repeat" description="ANK" evidence="3">
    <location>
        <begin position="1192"/>
        <end position="1224"/>
    </location>
</feature>
<dbReference type="Pfam" id="PF20720">
    <property type="entry name" value="nSTAND3"/>
    <property type="match status" value="1"/>
</dbReference>
<keyword evidence="1" id="KW-0677">Repeat</keyword>
<feature type="compositionally biased region" description="Acidic residues" evidence="4">
    <location>
        <begin position="10"/>
        <end position="30"/>
    </location>
</feature>
<name>A0ABD3TLY4_SINWO</name>
<sequence>MAYKQKQYADEDDDDDDDFDDDDNDDDDFGLAESPEPVDVGNRVVGYIKQRASANADSFLSRDSKDTITIAGHKRSKSESCATQSTESKVTNVIDIFSSSMCREGLDTQGTPPNTDIHIVRPLSVSSPTRFSNDVPEKCEAQQFKTKSRHASHEEPLTTAPFPADEDRTTALSCNIDAVVPSSNSEATTTIRSFKGSNSALYHMYAPRTTFSFQKRSNMFYSLADFSSLNINTHARNSFNNTSAAKKSFAQKRSKSAEIKMPNEPFELNCFWKTDFQIPKPELFPGHHGNDPEETKAAENEERRDSFMSNIYYGIKRLFSRSPSDIGLHESKTSLNSAAVTDSLKDSESIDCVSLTSMGSSNSFDTGSLALFNSILAEDDYLEDKQTGNICTIKFNVFSDNFHRIVLRRCFPVLLRDLDVAGITDYIYQGELLDDVTLRDMKDLQRTSHKIRLLIESIEQRDQSIYEQFKMCLVLSEQSYLKDILEEEEAKILRENEMGQQSVLSRFTTADRRPLISLRENKVTESIQAYTRTILESPVRKKRFVKTRGYKGAERVLFNEAGLPYVLIVGEKGDGRKSIAYELMASAVRYDQTTIPLIFDKMEQWNSCIDVNTDMNIQEMDVPGRNQTNGSNMIIYLRDDFGKHLLMDDFFHCKNSLIQVRECAQQGHFIIMSMSKSLFLQLLHEKEIGFTSDDLQFILNENHIIDLSHSQYTLNDDNKLSILRQHLAESLTEGGQEQMLSEYDCTEILIAAPSMGFPKLVEDFTASRNNVEKKSAFFDEPKIWQVRELGRMRQSTCPTDTKRYFTLLTVLVHPECLHKAQIVDNFLSILKTSQDINKLKNDKCEFLLNYAQKRGFVDKIVPYITDGIRLLRDSYISEINGKLSFLCKSLECAMAISALPEHPLELIQIIDRGCLCAVLRPAFTKEIPFFPLKSSDKDICIAVFSRITTIFLSGCLHIISSFRFLEDPDIFEGYLLYLLDKGLLSEVLEAEDQESGNSLIVYGLDIIFINPCTDGSFNVTEKILRTTAWQQLSQRSFLKVFRYNDRAKEEWLKKQMTVALTESLHKENKKTYCEILERYTALPLSTCKDHFQTAIESELYEIALVLLKYTEHGNTFPTDFKSEKLHRCLQLLLTTENRGFFEIAKALVECGADINCDPENNYFFHQAVRDKRKDLIEDFVHLGLSPNLLDEDGKTALSKAIQQGDIYFVQMLLDLGADLTVSDSDGMRPIHVAVCVGNIDIIKQFLFIDENMVHFTDNKLQTPLHYSTNEEIDEILSQFCTNTCSCEKRK</sequence>
<dbReference type="InterPro" id="IPR011029">
    <property type="entry name" value="DEATH-like_dom_sf"/>
</dbReference>
<dbReference type="Proteomes" id="UP001634394">
    <property type="component" value="Unassembled WGS sequence"/>
</dbReference>
<comment type="caution">
    <text evidence="6">The sequence shown here is derived from an EMBL/GenBank/DDBJ whole genome shotgun (WGS) entry which is preliminary data.</text>
</comment>